<protein>
    <submittedName>
        <fullName evidence="2">Uncharacterized protein</fullName>
    </submittedName>
</protein>
<keyword evidence="1" id="KW-1133">Transmembrane helix</keyword>
<dbReference type="Proteomes" id="UP000823896">
    <property type="component" value="Unassembled WGS sequence"/>
</dbReference>
<accession>A0A9D2NUP1</accession>
<evidence type="ECO:0000313" key="3">
    <source>
        <dbReference type="Proteomes" id="UP000823896"/>
    </source>
</evidence>
<reference evidence="2" key="1">
    <citation type="journal article" date="2021" name="PeerJ">
        <title>Extensive microbial diversity within the chicken gut microbiome revealed by metagenomics and culture.</title>
        <authorList>
            <person name="Gilroy R."/>
            <person name="Ravi A."/>
            <person name="Getino M."/>
            <person name="Pursley I."/>
            <person name="Horton D.L."/>
            <person name="Alikhan N.F."/>
            <person name="Baker D."/>
            <person name="Gharbi K."/>
            <person name="Hall N."/>
            <person name="Watson M."/>
            <person name="Adriaenssens E.M."/>
            <person name="Foster-Nyarko E."/>
            <person name="Jarju S."/>
            <person name="Secka A."/>
            <person name="Antonio M."/>
            <person name="Oren A."/>
            <person name="Chaudhuri R.R."/>
            <person name="La Ragione R."/>
            <person name="Hildebrand F."/>
            <person name="Pallen M.J."/>
        </authorList>
    </citation>
    <scope>NUCLEOTIDE SEQUENCE</scope>
    <source>
        <strain evidence="2">CHK187-11901</strain>
    </source>
</reference>
<feature type="transmembrane region" description="Helical" evidence="1">
    <location>
        <begin position="14"/>
        <end position="36"/>
    </location>
</feature>
<gene>
    <name evidence="2" type="ORF">H9702_09270</name>
</gene>
<proteinExistence type="predicted"/>
<feature type="transmembrane region" description="Helical" evidence="1">
    <location>
        <begin position="42"/>
        <end position="62"/>
    </location>
</feature>
<evidence type="ECO:0000256" key="1">
    <source>
        <dbReference type="SAM" id="Phobius"/>
    </source>
</evidence>
<dbReference type="EMBL" id="DWWM01000057">
    <property type="protein sequence ID" value="HJC37299.1"/>
    <property type="molecule type" value="Genomic_DNA"/>
</dbReference>
<dbReference type="AlphaFoldDB" id="A0A9D2NUP1"/>
<reference evidence="2" key="2">
    <citation type="submission" date="2021-04" db="EMBL/GenBank/DDBJ databases">
        <authorList>
            <person name="Gilroy R."/>
        </authorList>
    </citation>
    <scope>NUCLEOTIDE SEQUENCE</scope>
    <source>
        <strain evidence="2">CHK187-11901</strain>
    </source>
</reference>
<feature type="transmembrane region" description="Helical" evidence="1">
    <location>
        <begin position="164"/>
        <end position="186"/>
    </location>
</feature>
<keyword evidence="1" id="KW-0812">Transmembrane</keyword>
<evidence type="ECO:0000313" key="2">
    <source>
        <dbReference type="EMBL" id="HJC37299.1"/>
    </source>
</evidence>
<feature type="transmembrane region" description="Helical" evidence="1">
    <location>
        <begin position="82"/>
        <end position="103"/>
    </location>
</feature>
<organism evidence="2 3">
    <name type="scientific">Candidatus Merdibacter merdavium</name>
    <dbReference type="NCBI Taxonomy" id="2838692"/>
    <lineage>
        <taxon>Bacteria</taxon>
        <taxon>Bacillati</taxon>
        <taxon>Bacillota</taxon>
        <taxon>Erysipelotrichia</taxon>
        <taxon>Erysipelotrichales</taxon>
        <taxon>Erysipelotrichaceae</taxon>
        <taxon>Merdibacter</taxon>
    </lineage>
</organism>
<keyword evidence="1" id="KW-0472">Membrane</keyword>
<comment type="caution">
    <text evidence="2">The sequence shown here is derived from an EMBL/GenBank/DDBJ whole genome shotgun (WGS) entry which is preliminary data.</text>
</comment>
<feature type="transmembrane region" description="Helical" evidence="1">
    <location>
        <begin position="115"/>
        <end position="134"/>
    </location>
</feature>
<name>A0A9D2NUP1_9FIRM</name>
<sequence length="191" mass="21300">MKMIRLEGMLLKKLFLILFLMSAAMVLILPLLIAYVPVDPQYLIAAAIFVLLLAAEMLKRALYVGPHQRLESFMPVNVRWHIGFQSALILAQAGWIALLIKAICLCSDIALDAEGMLRCGLLSAAFILAQLSWMMNAYLHITNSFIFMNAAIIGDVWILTYEMNASFCLGVILMALEAGFVLAAMVRSFRR</sequence>